<comment type="caution">
    <text evidence="2">The sequence shown here is derived from an EMBL/GenBank/DDBJ whole genome shotgun (WGS) entry which is preliminary data.</text>
</comment>
<evidence type="ECO:0000256" key="1">
    <source>
        <dbReference type="SAM" id="Phobius"/>
    </source>
</evidence>
<dbReference type="EMBL" id="JAGIXG020000011">
    <property type="protein sequence ID" value="KAI6782714.1"/>
    <property type="molecule type" value="Genomic_DNA"/>
</dbReference>
<keyword evidence="3" id="KW-1185">Reference proteome</keyword>
<dbReference type="RefSeq" id="XP_051363570.1">
    <property type="nucleotide sequence ID" value="XM_051504889.1"/>
</dbReference>
<evidence type="ECO:0000313" key="3">
    <source>
        <dbReference type="Proteomes" id="UP001055219"/>
    </source>
</evidence>
<gene>
    <name evidence="2" type="ORF">J7T54_000857</name>
</gene>
<dbReference type="Gene3D" id="3.40.50.150">
    <property type="entry name" value="Vaccinia Virus protein VP39"/>
    <property type="match status" value="1"/>
</dbReference>
<keyword evidence="1" id="KW-0472">Membrane</keyword>
<evidence type="ECO:0000313" key="2">
    <source>
        <dbReference type="EMBL" id="KAI6782714.1"/>
    </source>
</evidence>
<sequence length="350" mass="38537">MAFSGSDLALSFLGGFLTALVISLVAGVVILQRSDARGLGHWKLNAKMPLATMWMNLGYWTRDDGSQITSFEEAASNLLRQILLQADLISPRARPQGSMAILDVGFGCGDQTWALVKLIDPSMKYTDFRYVGLTLDEAQTETASRYICSSVASAEFPCPDATAFKLFCADASVPNQWAGPVLREVETLKAFGAKWFLALDCIYYFSPSRRPIMDFSANQLGAGFMAFDLLMNPEASRKDALIARLVGVMMGCPFRTFLTQVEYERQLVDCGYLREQIEIRDITEHVFPGVVRFLDAQDRALSQYGMSLGGYKLAGRLFDWFGRSGVLKAVLVVARAKGSTGDVDMANVEA</sequence>
<feature type="transmembrane region" description="Helical" evidence="1">
    <location>
        <begin position="12"/>
        <end position="31"/>
    </location>
</feature>
<organism evidence="2 3">
    <name type="scientific">Emericellopsis cladophorae</name>
    <dbReference type="NCBI Taxonomy" id="2686198"/>
    <lineage>
        <taxon>Eukaryota</taxon>
        <taxon>Fungi</taxon>
        <taxon>Dikarya</taxon>
        <taxon>Ascomycota</taxon>
        <taxon>Pezizomycotina</taxon>
        <taxon>Sordariomycetes</taxon>
        <taxon>Hypocreomycetidae</taxon>
        <taxon>Hypocreales</taxon>
        <taxon>Bionectriaceae</taxon>
        <taxon>Emericellopsis</taxon>
    </lineage>
</organism>
<keyword evidence="1" id="KW-1133">Transmembrane helix</keyword>
<evidence type="ECO:0008006" key="4">
    <source>
        <dbReference type="Google" id="ProtNLM"/>
    </source>
</evidence>
<accession>A0A9P9Y4D0</accession>
<dbReference type="Proteomes" id="UP001055219">
    <property type="component" value="Unassembled WGS sequence"/>
</dbReference>
<keyword evidence="1" id="KW-0812">Transmembrane</keyword>
<protein>
    <recommendedName>
        <fullName evidence="4">S-adenosyl-L-methionine-dependent methyltransferase</fullName>
    </recommendedName>
</protein>
<reference evidence="2" key="2">
    <citation type="submission" date="2022-07" db="EMBL/GenBank/DDBJ databases">
        <authorList>
            <person name="Goncalves M.F.M."/>
            <person name="Hilario S."/>
            <person name="Van De Peer Y."/>
            <person name="Esteves A.C."/>
            <person name="Alves A."/>
        </authorList>
    </citation>
    <scope>NUCLEOTIDE SEQUENCE</scope>
    <source>
        <strain evidence="2">MUM 19.33</strain>
    </source>
</reference>
<name>A0A9P9Y4D0_9HYPO</name>
<dbReference type="SUPFAM" id="SSF53335">
    <property type="entry name" value="S-adenosyl-L-methionine-dependent methyltransferases"/>
    <property type="match status" value="1"/>
</dbReference>
<dbReference type="AlphaFoldDB" id="A0A9P9Y4D0"/>
<dbReference type="InterPro" id="IPR029063">
    <property type="entry name" value="SAM-dependent_MTases_sf"/>
</dbReference>
<dbReference type="OrthoDB" id="61390at2759"/>
<proteinExistence type="predicted"/>
<reference evidence="2" key="1">
    <citation type="journal article" date="2021" name="J Fungi (Basel)">
        <title>Genomic and Metabolomic Analyses of the Marine Fungus Emericellopsis cladophorae: Insights into Saltwater Adaptability Mechanisms and Its Biosynthetic Potential.</title>
        <authorList>
            <person name="Goncalves M.F.M."/>
            <person name="Hilario S."/>
            <person name="Van de Peer Y."/>
            <person name="Esteves A.C."/>
            <person name="Alves A."/>
        </authorList>
    </citation>
    <scope>NUCLEOTIDE SEQUENCE</scope>
    <source>
        <strain evidence="2">MUM 19.33</strain>
    </source>
</reference>
<dbReference type="GeneID" id="75827376"/>